<dbReference type="Gene3D" id="3.40.50.2300">
    <property type="match status" value="2"/>
</dbReference>
<dbReference type="SUPFAM" id="SSF53822">
    <property type="entry name" value="Periplasmic binding protein-like I"/>
    <property type="match status" value="1"/>
</dbReference>
<dbReference type="AlphaFoldDB" id="A0A8J7B7U6"/>
<dbReference type="Gene3D" id="3.30.565.10">
    <property type="entry name" value="Histidine kinase-like ATPase, C-terminal domain"/>
    <property type="match status" value="1"/>
</dbReference>
<dbReference type="InterPro" id="IPR028082">
    <property type="entry name" value="Peripla_BP_I"/>
</dbReference>
<evidence type="ECO:0000256" key="4">
    <source>
        <dbReference type="ARBA" id="ARBA00022777"/>
    </source>
</evidence>
<dbReference type="Pfam" id="PF02518">
    <property type="entry name" value="HATPase_c"/>
    <property type="match status" value="1"/>
</dbReference>
<dbReference type="SUPFAM" id="SSF47384">
    <property type="entry name" value="Homodimeric domain of signal transducing histidine kinase"/>
    <property type="match status" value="1"/>
</dbReference>
<evidence type="ECO:0000259" key="7">
    <source>
        <dbReference type="PROSITE" id="PS50109"/>
    </source>
</evidence>
<dbReference type="SUPFAM" id="SSF55874">
    <property type="entry name" value="ATPase domain of HSP90 chaperone/DNA topoisomerase II/histidine kinase"/>
    <property type="match status" value="1"/>
</dbReference>
<organism evidence="8 9">
    <name type="scientific">Lusitaniella coriacea LEGE 07157</name>
    <dbReference type="NCBI Taxonomy" id="945747"/>
    <lineage>
        <taxon>Bacteria</taxon>
        <taxon>Bacillati</taxon>
        <taxon>Cyanobacteriota</taxon>
        <taxon>Cyanophyceae</taxon>
        <taxon>Spirulinales</taxon>
        <taxon>Lusitaniellaceae</taxon>
        <taxon>Lusitaniella</taxon>
    </lineage>
</organism>
<evidence type="ECO:0000313" key="8">
    <source>
        <dbReference type="EMBL" id="MBE9114685.1"/>
    </source>
</evidence>
<dbReference type="EMBL" id="JADEWZ010000002">
    <property type="protein sequence ID" value="MBE9114685.1"/>
    <property type="molecule type" value="Genomic_DNA"/>
</dbReference>
<evidence type="ECO:0000256" key="2">
    <source>
        <dbReference type="ARBA" id="ARBA00012438"/>
    </source>
</evidence>
<dbReference type="Proteomes" id="UP000654482">
    <property type="component" value="Unassembled WGS sequence"/>
</dbReference>
<dbReference type="InterPro" id="IPR003594">
    <property type="entry name" value="HATPase_dom"/>
</dbReference>
<dbReference type="InterPro" id="IPR036097">
    <property type="entry name" value="HisK_dim/P_sf"/>
</dbReference>
<comment type="caution">
    <text evidence="8">The sequence shown here is derived from an EMBL/GenBank/DDBJ whole genome shotgun (WGS) entry which is preliminary data.</text>
</comment>
<proteinExistence type="predicted"/>
<accession>A0A8J7B7U6</accession>
<dbReference type="RefSeq" id="WP_194027771.1">
    <property type="nucleotide sequence ID" value="NZ_JADEWZ010000002.1"/>
</dbReference>
<dbReference type="InterPro" id="IPR005467">
    <property type="entry name" value="His_kinase_dom"/>
</dbReference>
<dbReference type="Pfam" id="PF01590">
    <property type="entry name" value="GAF"/>
    <property type="match status" value="1"/>
</dbReference>
<dbReference type="PANTHER" id="PTHR47628:SF1">
    <property type="entry name" value="ALIPHATIC AMIDASE EXPRESSION-REGULATING PROTEIN"/>
    <property type="match status" value="1"/>
</dbReference>
<keyword evidence="4" id="KW-0808">Transferase</keyword>
<dbReference type="GO" id="GO:0000155">
    <property type="term" value="F:phosphorelay sensor kinase activity"/>
    <property type="evidence" value="ECO:0007669"/>
    <property type="project" value="InterPro"/>
</dbReference>
<dbReference type="EC" id="2.7.13.3" evidence="2"/>
<dbReference type="InterPro" id="IPR036890">
    <property type="entry name" value="HATPase_C_sf"/>
</dbReference>
<keyword evidence="3" id="KW-0597">Phosphoprotein</keyword>
<dbReference type="InterPro" id="IPR003661">
    <property type="entry name" value="HisK_dim/P_dom"/>
</dbReference>
<dbReference type="PANTHER" id="PTHR47628">
    <property type="match status" value="1"/>
</dbReference>
<evidence type="ECO:0000256" key="3">
    <source>
        <dbReference type="ARBA" id="ARBA00022553"/>
    </source>
</evidence>
<keyword evidence="9" id="KW-1185">Reference proteome</keyword>
<dbReference type="CDD" id="cd00082">
    <property type="entry name" value="HisKA"/>
    <property type="match status" value="1"/>
</dbReference>
<dbReference type="InterPro" id="IPR029016">
    <property type="entry name" value="GAF-like_dom_sf"/>
</dbReference>
<protein>
    <recommendedName>
        <fullName evidence="2">histidine kinase</fullName>
        <ecNumber evidence="2">2.7.13.3</ecNumber>
    </recommendedName>
</protein>
<evidence type="ECO:0000313" key="9">
    <source>
        <dbReference type="Proteomes" id="UP000654482"/>
    </source>
</evidence>
<dbReference type="InterPro" id="IPR004358">
    <property type="entry name" value="Sig_transdc_His_kin-like_C"/>
</dbReference>
<dbReference type="PRINTS" id="PR00344">
    <property type="entry name" value="BCTRLSENSOR"/>
</dbReference>
<dbReference type="PROSITE" id="PS50109">
    <property type="entry name" value="HIS_KIN"/>
    <property type="match status" value="1"/>
</dbReference>
<evidence type="ECO:0000256" key="1">
    <source>
        <dbReference type="ARBA" id="ARBA00000085"/>
    </source>
</evidence>
<name>A0A8J7B7U6_9CYAN</name>
<gene>
    <name evidence="8" type="primary">urtA</name>
    <name evidence="8" type="ORF">IQ249_02125</name>
</gene>
<dbReference type="Pfam" id="PF13433">
    <property type="entry name" value="Peripla_BP_5"/>
    <property type="match status" value="1"/>
</dbReference>
<reference evidence="8" key="1">
    <citation type="submission" date="2020-10" db="EMBL/GenBank/DDBJ databases">
        <authorList>
            <person name="Castelo-Branco R."/>
            <person name="Eusebio N."/>
            <person name="Adriana R."/>
            <person name="Vieira A."/>
            <person name="Brugerolle De Fraissinette N."/>
            <person name="Rezende De Castro R."/>
            <person name="Schneider M.P."/>
            <person name="Vasconcelos V."/>
            <person name="Leao P.N."/>
        </authorList>
    </citation>
    <scope>NUCLEOTIDE SEQUENCE</scope>
    <source>
        <strain evidence="8">LEGE 07157</strain>
    </source>
</reference>
<dbReference type="NCBIfam" id="TIGR03407">
    <property type="entry name" value="urea_ABC_UrtA"/>
    <property type="match status" value="1"/>
</dbReference>
<dbReference type="CDD" id="cd06355">
    <property type="entry name" value="PBP1_FmdD-like"/>
    <property type="match status" value="1"/>
</dbReference>
<dbReference type="SMART" id="SM00387">
    <property type="entry name" value="HATPase_c"/>
    <property type="match status" value="1"/>
</dbReference>
<evidence type="ECO:0000256" key="5">
    <source>
        <dbReference type="ARBA" id="ARBA00023012"/>
    </source>
</evidence>
<keyword evidence="5" id="KW-0902">Two-component regulatory system</keyword>
<dbReference type="InterPro" id="IPR017777">
    <property type="entry name" value="ABC_urea-bd_UrtA"/>
</dbReference>
<dbReference type="Gene3D" id="3.30.450.40">
    <property type="match status" value="1"/>
</dbReference>
<keyword evidence="6" id="KW-0175">Coiled coil</keyword>
<feature type="domain" description="Histidine kinase" evidence="7">
    <location>
        <begin position="658"/>
        <end position="909"/>
    </location>
</feature>
<dbReference type="InterPro" id="IPR003018">
    <property type="entry name" value="GAF"/>
</dbReference>
<evidence type="ECO:0000256" key="6">
    <source>
        <dbReference type="SAM" id="Coils"/>
    </source>
</evidence>
<keyword evidence="4" id="KW-0418">Kinase</keyword>
<sequence length="909" mass="101471">MSEIGNSASRTTRDCAPQSETSVAVGILHSFSGTMAISEPFLRDAALMAIAEINENGGVLGQRIEPILADGASNPTIFANQAKQLLRDRAVIALFGCWTSASRKALLPILEQANVLLWYPLQYEGLEGSSNIFYTGSCPNQQIEPAVRWLLTHQRKRLYLLGSDYVFPRTVNKIIQAQLRREGGECLAEQYVPLGTDRFESILAFIRQVRPDAIISTLNGDSNIAFYQQYKAAGLKPQNIPILAMSVAEEELSRIGSAAVGHYASWGYFQSLDNERNRVFVRNFKARYGQDRVTSDPIESAYTQVYLWKQAVEKAQSFETNEVRRAAYDLTFDSPGGSVRIDANHHLWKYCRIGQILPTGQFQAIDETQDAIAPKPWLGLEDWDNPLQPTIVDLLAEVSEGIHHRCQLEENSRALKVLMVQLIRANQQLRSTQRQLTAAEQRYQQLQAKEQLLKKRLSSQIRNSLELETILAIAVEEIFSFLAIDCCQFLWYFPSRESNVLEIAACQALPLDRCRINSHAALQAIVQTLGDRLLAIDDFSLDSQLAPSSRESLQSVGLASLAVAPVRPRSGQMGFILCAQYDTPKTWNNRELKLLQAVVDQLEIAIDQAKLYEQSKTAAQVARSQAHQLGQALYDLQQTQAQLIQTEKMSALGMLVAGVAHEIKNPVGFICGNLNYAQEYARDLIELVQRYQKHYPNPPEEIQELAESVELDFLIEDFPKTLSSMDVGAQRIQNLVLSLRNFSRRDSTQMEKVDLHEGIESTLLILSHRLKGVGARSEIEVIKNYGELPLVECYPSQINQVFMNLLGNAVDVLEEMDRPGQIAINTTTSERNSQPTVTIRIRDNGNGISPEVQEQLFEPFFTTKPIGKGTGLGLAISQQIVVEKHGGHLACQSVVGEGTEFSIELAVNP</sequence>
<dbReference type="SMART" id="SM00065">
    <property type="entry name" value="GAF"/>
    <property type="match status" value="1"/>
</dbReference>
<dbReference type="SUPFAM" id="SSF55781">
    <property type="entry name" value="GAF domain-like"/>
    <property type="match status" value="1"/>
</dbReference>
<dbReference type="Gene3D" id="1.10.287.130">
    <property type="match status" value="1"/>
</dbReference>
<feature type="coiled-coil region" evidence="6">
    <location>
        <begin position="415"/>
        <end position="463"/>
    </location>
</feature>
<comment type="catalytic activity">
    <reaction evidence="1">
        <text>ATP + protein L-histidine = ADP + protein N-phospho-L-histidine.</text>
        <dbReference type="EC" id="2.7.13.3"/>
    </reaction>
</comment>